<sequence>MECTTTRVANLASELLSRVFLHLDMLSLTQCRLVSQEFNEIITNDLRLQYMLKLALHDMVDDRRVVMPVHEKLESLGQFVKCWDNFEWSNPTMIDLFQNGFGTDRSSGSDKGVFVFRDGNSFHCIQSTQPVVQPWSFTIAEFTPDQCFV</sequence>
<dbReference type="Proteomes" id="UP000308600">
    <property type="component" value="Unassembled WGS sequence"/>
</dbReference>
<proteinExistence type="predicted"/>
<keyword evidence="2" id="KW-1185">Reference proteome</keyword>
<feature type="non-terminal residue" evidence="1">
    <location>
        <position position="149"/>
    </location>
</feature>
<evidence type="ECO:0000313" key="2">
    <source>
        <dbReference type="Proteomes" id="UP000308600"/>
    </source>
</evidence>
<name>A0ACD3B4A7_9AGAR</name>
<gene>
    <name evidence="1" type="ORF">BDN72DRAFT_835795</name>
</gene>
<reference evidence="1 2" key="1">
    <citation type="journal article" date="2019" name="Nat. Ecol. Evol.">
        <title>Megaphylogeny resolves global patterns of mushroom evolution.</title>
        <authorList>
            <person name="Varga T."/>
            <person name="Krizsan K."/>
            <person name="Foldi C."/>
            <person name="Dima B."/>
            <person name="Sanchez-Garcia M."/>
            <person name="Sanchez-Ramirez S."/>
            <person name="Szollosi G.J."/>
            <person name="Szarkandi J.G."/>
            <person name="Papp V."/>
            <person name="Albert L."/>
            <person name="Andreopoulos W."/>
            <person name="Angelini C."/>
            <person name="Antonin V."/>
            <person name="Barry K.W."/>
            <person name="Bougher N.L."/>
            <person name="Buchanan P."/>
            <person name="Buyck B."/>
            <person name="Bense V."/>
            <person name="Catcheside P."/>
            <person name="Chovatia M."/>
            <person name="Cooper J."/>
            <person name="Damon W."/>
            <person name="Desjardin D."/>
            <person name="Finy P."/>
            <person name="Geml J."/>
            <person name="Haridas S."/>
            <person name="Hughes K."/>
            <person name="Justo A."/>
            <person name="Karasinski D."/>
            <person name="Kautmanova I."/>
            <person name="Kiss B."/>
            <person name="Kocsube S."/>
            <person name="Kotiranta H."/>
            <person name="LaButti K.M."/>
            <person name="Lechner B.E."/>
            <person name="Liimatainen K."/>
            <person name="Lipzen A."/>
            <person name="Lukacs Z."/>
            <person name="Mihaltcheva S."/>
            <person name="Morgado L.N."/>
            <person name="Niskanen T."/>
            <person name="Noordeloos M.E."/>
            <person name="Ohm R.A."/>
            <person name="Ortiz-Santana B."/>
            <person name="Ovrebo C."/>
            <person name="Racz N."/>
            <person name="Riley R."/>
            <person name="Savchenko A."/>
            <person name="Shiryaev A."/>
            <person name="Soop K."/>
            <person name="Spirin V."/>
            <person name="Szebenyi C."/>
            <person name="Tomsovsky M."/>
            <person name="Tulloss R.E."/>
            <person name="Uehling J."/>
            <person name="Grigoriev I.V."/>
            <person name="Vagvolgyi C."/>
            <person name="Papp T."/>
            <person name="Martin F.M."/>
            <person name="Miettinen O."/>
            <person name="Hibbett D.S."/>
            <person name="Nagy L.G."/>
        </authorList>
    </citation>
    <scope>NUCLEOTIDE SEQUENCE [LARGE SCALE GENOMIC DNA]</scope>
    <source>
        <strain evidence="1 2">NL-1719</strain>
    </source>
</reference>
<dbReference type="EMBL" id="ML208282">
    <property type="protein sequence ID" value="TFK72722.1"/>
    <property type="molecule type" value="Genomic_DNA"/>
</dbReference>
<organism evidence="1 2">
    <name type="scientific">Pluteus cervinus</name>
    <dbReference type="NCBI Taxonomy" id="181527"/>
    <lineage>
        <taxon>Eukaryota</taxon>
        <taxon>Fungi</taxon>
        <taxon>Dikarya</taxon>
        <taxon>Basidiomycota</taxon>
        <taxon>Agaricomycotina</taxon>
        <taxon>Agaricomycetes</taxon>
        <taxon>Agaricomycetidae</taxon>
        <taxon>Agaricales</taxon>
        <taxon>Pluteineae</taxon>
        <taxon>Pluteaceae</taxon>
        <taxon>Pluteus</taxon>
    </lineage>
</organism>
<evidence type="ECO:0000313" key="1">
    <source>
        <dbReference type="EMBL" id="TFK72722.1"/>
    </source>
</evidence>
<protein>
    <submittedName>
        <fullName evidence="1">Uncharacterized protein</fullName>
    </submittedName>
</protein>
<accession>A0ACD3B4A7</accession>